<dbReference type="GO" id="GO:0016787">
    <property type="term" value="F:hydrolase activity"/>
    <property type="evidence" value="ECO:0007669"/>
    <property type="project" value="UniProtKB-KW"/>
</dbReference>
<feature type="active site" description="Charge relay system" evidence="3">
    <location>
        <position position="220"/>
    </location>
</feature>
<evidence type="ECO:0000313" key="6">
    <source>
        <dbReference type="EMBL" id="OCL12926.1"/>
    </source>
</evidence>
<evidence type="ECO:0000259" key="5">
    <source>
        <dbReference type="Pfam" id="PF01425"/>
    </source>
</evidence>
<protein>
    <submittedName>
        <fullName evidence="6">General amidase</fullName>
    </submittedName>
</protein>
<keyword evidence="7" id="KW-1185">Reference proteome</keyword>
<reference evidence="6 7" key="1">
    <citation type="journal article" date="2016" name="Nat. Commun.">
        <title>Ectomycorrhizal ecology is imprinted in the genome of the dominant symbiotic fungus Cenococcum geophilum.</title>
        <authorList>
            <consortium name="DOE Joint Genome Institute"/>
            <person name="Peter M."/>
            <person name="Kohler A."/>
            <person name="Ohm R.A."/>
            <person name="Kuo A."/>
            <person name="Krutzmann J."/>
            <person name="Morin E."/>
            <person name="Arend M."/>
            <person name="Barry K.W."/>
            <person name="Binder M."/>
            <person name="Choi C."/>
            <person name="Clum A."/>
            <person name="Copeland A."/>
            <person name="Grisel N."/>
            <person name="Haridas S."/>
            <person name="Kipfer T."/>
            <person name="LaButti K."/>
            <person name="Lindquist E."/>
            <person name="Lipzen A."/>
            <person name="Maire R."/>
            <person name="Meier B."/>
            <person name="Mihaltcheva S."/>
            <person name="Molinier V."/>
            <person name="Murat C."/>
            <person name="Poggeler S."/>
            <person name="Quandt C.A."/>
            <person name="Sperisen C."/>
            <person name="Tritt A."/>
            <person name="Tisserant E."/>
            <person name="Crous P.W."/>
            <person name="Henrissat B."/>
            <person name="Nehls U."/>
            <person name="Egli S."/>
            <person name="Spatafora J.W."/>
            <person name="Grigoriev I.V."/>
            <person name="Martin F.M."/>
        </authorList>
    </citation>
    <scope>NUCLEOTIDE SEQUENCE [LARGE SCALE GENOMIC DNA]</scope>
    <source>
        <strain evidence="6 7">CBS 207.34</strain>
    </source>
</reference>
<dbReference type="PANTHER" id="PTHR46072:SF8">
    <property type="entry name" value="AMIDASE DOMAIN-CONTAINING PROTEIN"/>
    <property type="match status" value="1"/>
</dbReference>
<proteinExistence type="inferred from homology"/>
<sequence>MVLIKSHWKDAASRKFASVKAKIPVQWILDPSVIEKAKKQSNLTGPFIEGLLSPIDKEITTFDSIQLIAKIREKTLTAEQVTGAFCKRAAIAHQLNNCLHEIFFEEALDRARELDKHMEKTGCTSGPLHGLPISLKDQFHVKGVETTMGYVGWIGTYEGRKRTGKEMNTNSQMVDDLLSLGAILYCKTSLPQTLLVGETHNNIIGYTLNPVNQRLSCGGSSGGEAALQALRGSTLGVGTDIGGSVRIPAAFCGTFSIKPSVLRFSYKDVANSNPGQTMVPSAIGFMATALSSLKLIMESILSTEPWLRDPEVVPIPWRKEHELTVPHPKLCFAIIDTDNIVTPHPPVARGMKLVRKAIERAGHEVVSWEPPNHSIGTTIHGEILSSDGGANIHDQLKLSGEPIIPEKYDDIGNKRKPPMPILRYQDLALQRKAYRAAYATYWESTKHKTNTGRPVDAVIMPVAPHAAVLNMKYYYYGYTEIVNLLDYSSVCIPVTHADKTIDIFREDYRPLNPTDYKNWEAYDADQYDGAPVGVQIMGHTLQEERTLSIAQITYEALLNHASSKL</sequence>
<dbReference type="OrthoDB" id="6428749at2759"/>
<evidence type="ECO:0000256" key="2">
    <source>
        <dbReference type="ARBA" id="ARBA00022801"/>
    </source>
</evidence>
<comment type="similarity">
    <text evidence="1">Belongs to the amidase family.</text>
</comment>
<keyword evidence="2" id="KW-0378">Hydrolase</keyword>
<feature type="active site" description="Acyl-ester intermediate" evidence="3">
    <location>
        <position position="244"/>
    </location>
</feature>
<feature type="active site" description="Charge relay system" evidence="3">
    <location>
        <position position="136"/>
    </location>
</feature>
<dbReference type="InterPro" id="IPR023631">
    <property type="entry name" value="Amidase_dom"/>
</dbReference>
<evidence type="ECO:0000256" key="1">
    <source>
        <dbReference type="ARBA" id="ARBA00009199"/>
    </source>
</evidence>
<feature type="binding site" evidence="4">
    <location>
        <begin position="241"/>
        <end position="244"/>
    </location>
    <ligand>
        <name>substrate</name>
    </ligand>
</feature>
<dbReference type="PANTHER" id="PTHR46072">
    <property type="entry name" value="AMIDASE-RELATED-RELATED"/>
    <property type="match status" value="1"/>
</dbReference>
<dbReference type="SUPFAM" id="SSF75304">
    <property type="entry name" value="Amidase signature (AS) enzymes"/>
    <property type="match status" value="1"/>
</dbReference>
<dbReference type="AlphaFoldDB" id="A0A8E2FA93"/>
<name>A0A8E2FA93_9PEZI</name>
<dbReference type="PIRSF" id="PIRSF001221">
    <property type="entry name" value="Amidase_fungi"/>
    <property type="match status" value="1"/>
</dbReference>
<evidence type="ECO:0000313" key="7">
    <source>
        <dbReference type="Proteomes" id="UP000250140"/>
    </source>
</evidence>
<organism evidence="6 7">
    <name type="scientific">Glonium stellatum</name>
    <dbReference type="NCBI Taxonomy" id="574774"/>
    <lineage>
        <taxon>Eukaryota</taxon>
        <taxon>Fungi</taxon>
        <taxon>Dikarya</taxon>
        <taxon>Ascomycota</taxon>
        <taxon>Pezizomycotina</taxon>
        <taxon>Dothideomycetes</taxon>
        <taxon>Pleosporomycetidae</taxon>
        <taxon>Gloniales</taxon>
        <taxon>Gloniaceae</taxon>
        <taxon>Glonium</taxon>
    </lineage>
</organism>
<feature type="binding site" evidence="4">
    <location>
        <position position="220"/>
    </location>
    <ligand>
        <name>substrate</name>
    </ligand>
</feature>
<dbReference type="InterPro" id="IPR036928">
    <property type="entry name" value="AS_sf"/>
</dbReference>
<evidence type="ECO:0000256" key="4">
    <source>
        <dbReference type="PIRSR" id="PIRSR001221-2"/>
    </source>
</evidence>
<dbReference type="Pfam" id="PF01425">
    <property type="entry name" value="Amidase"/>
    <property type="match status" value="1"/>
</dbReference>
<feature type="binding site" evidence="4">
    <location>
        <position position="194"/>
    </location>
    <ligand>
        <name>substrate</name>
    </ligand>
</feature>
<feature type="domain" description="Amidase" evidence="5">
    <location>
        <begin position="81"/>
        <end position="547"/>
    </location>
</feature>
<accession>A0A8E2FA93</accession>
<evidence type="ECO:0000256" key="3">
    <source>
        <dbReference type="PIRSR" id="PIRSR001221-1"/>
    </source>
</evidence>
<dbReference type="EMBL" id="KV748809">
    <property type="protein sequence ID" value="OCL12926.1"/>
    <property type="molecule type" value="Genomic_DNA"/>
</dbReference>
<dbReference type="Proteomes" id="UP000250140">
    <property type="component" value="Unassembled WGS sequence"/>
</dbReference>
<dbReference type="Gene3D" id="3.90.1300.10">
    <property type="entry name" value="Amidase signature (AS) domain"/>
    <property type="match status" value="1"/>
</dbReference>
<gene>
    <name evidence="6" type="ORF">AOQ84DRAFT_284156</name>
</gene>